<name>A0ABZ2N2F2_9BACI</name>
<dbReference type="RefSeq" id="WP_338749818.1">
    <property type="nucleotide sequence ID" value="NZ_CP147404.1"/>
</dbReference>
<reference evidence="2 3" key="1">
    <citation type="submission" date="2024-02" db="EMBL/GenBank/DDBJ databases">
        <title>Seven novel Bacillus-like species.</title>
        <authorList>
            <person name="Liu G."/>
        </authorList>
    </citation>
    <scope>NUCLEOTIDE SEQUENCE [LARGE SCALE GENOMIC DNA]</scope>
    <source>
        <strain evidence="2 3">FJAT-52991</strain>
    </source>
</reference>
<dbReference type="EMBL" id="CP147404">
    <property type="protein sequence ID" value="WXB91883.1"/>
    <property type="molecule type" value="Genomic_DNA"/>
</dbReference>
<feature type="compositionally biased region" description="Basic residues" evidence="1">
    <location>
        <begin position="12"/>
        <end position="31"/>
    </location>
</feature>
<protein>
    <recommendedName>
        <fullName evidence="4">Phage protein</fullName>
    </recommendedName>
</protein>
<evidence type="ECO:0000313" key="3">
    <source>
        <dbReference type="Proteomes" id="UP001387364"/>
    </source>
</evidence>
<evidence type="ECO:0008006" key="4">
    <source>
        <dbReference type="Google" id="ProtNLM"/>
    </source>
</evidence>
<feature type="compositionally biased region" description="Basic residues" evidence="1">
    <location>
        <begin position="52"/>
        <end position="63"/>
    </location>
</feature>
<feature type="region of interest" description="Disordered" evidence="1">
    <location>
        <begin position="1"/>
        <end position="63"/>
    </location>
</feature>
<feature type="compositionally biased region" description="Basic and acidic residues" evidence="1">
    <location>
        <begin position="1"/>
        <end position="11"/>
    </location>
</feature>
<evidence type="ECO:0000313" key="2">
    <source>
        <dbReference type="EMBL" id="WXB91883.1"/>
    </source>
</evidence>
<feature type="compositionally biased region" description="Basic and acidic residues" evidence="1">
    <location>
        <begin position="32"/>
        <end position="42"/>
    </location>
</feature>
<accession>A0ABZ2N2F2</accession>
<evidence type="ECO:0000256" key="1">
    <source>
        <dbReference type="SAM" id="MobiDB-lite"/>
    </source>
</evidence>
<gene>
    <name evidence="2" type="ORF">WDJ61_11450</name>
</gene>
<sequence>MNRSLKEQLKEWKRHHQEVKQKKKKWKKQPVRKPESLSESELRYLMGTGRPTYKRHRGSFRQR</sequence>
<organism evidence="2 3">
    <name type="scientific">Bacillus kandeliae</name>
    <dbReference type="NCBI Taxonomy" id="3129297"/>
    <lineage>
        <taxon>Bacteria</taxon>
        <taxon>Bacillati</taxon>
        <taxon>Bacillota</taxon>
        <taxon>Bacilli</taxon>
        <taxon>Bacillales</taxon>
        <taxon>Bacillaceae</taxon>
        <taxon>Bacillus</taxon>
    </lineage>
</organism>
<proteinExistence type="predicted"/>
<keyword evidence="3" id="KW-1185">Reference proteome</keyword>
<dbReference type="Proteomes" id="UP001387364">
    <property type="component" value="Chromosome"/>
</dbReference>